<dbReference type="PROSITE" id="PS51725">
    <property type="entry name" value="ABM"/>
    <property type="match status" value="1"/>
</dbReference>
<dbReference type="EC" id="1.-.-.-" evidence="2"/>
<keyword evidence="2" id="KW-0503">Monooxygenase</keyword>
<gene>
    <name evidence="2" type="primary">ycnE</name>
    <name evidence="2" type="ORF">MBCUR_01990</name>
</gene>
<dbReference type="EMBL" id="LWMV01000027">
    <property type="protein sequence ID" value="KZX15754.1"/>
    <property type="molecule type" value="Genomic_DNA"/>
</dbReference>
<dbReference type="InterPro" id="IPR011008">
    <property type="entry name" value="Dimeric_a/b-barrel"/>
</dbReference>
<keyword evidence="2" id="KW-0560">Oxidoreductase</keyword>
<dbReference type="PANTHER" id="PTHR33336">
    <property type="entry name" value="QUINOL MONOOXYGENASE YGIN-RELATED"/>
    <property type="match status" value="1"/>
</dbReference>
<dbReference type="InterPro" id="IPR007138">
    <property type="entry name" value="ABM_dom"/>
</dbReference>
<dbReference type="Proteomes" id="UP000077245">
    <property type="component" value="Unassembled WGS sequence"/>
</dbReference>
<sequence>MSGSENMILVLAYMKLKEGKKVDLLEITKELIKKTRLENGNISYNLFNDSEDENSFVMVEQWESKDHLNAHMEIEHFKKFADAVGSILAEDLDIKEYDI</sequence>
<evidence type="ECO:0000259" key="1">
    <source>
        <dbReference type="PROSITE" id="PS51725"/>
    </source>
</evidence>
<evidence type="ECO:0000313" key="3">
    <source>
        <dbReference type="Proteomes" id="UP000077245"/>
    </source>
</evidence>
<proteinExistence type="predicted"/>
<comment type="caution">
    <text evidence="2">The sequence shown here is derived from an EMBL/GenBank/DDBJ whole genome shotgun (WGS) entry which is preliminary data.</text>
</comment>
<dbReference type="SUPFAM" id="SSF54909">
    <property type="entry name" value="Dimeric alpha+beta barrel"/>
    <property type="match status" value="1"/>
</dbReference>
<dbReference type="InterPro" id="IPR050744">
    <property type="entry name" value="AI-2_Isomerase_LsrG"/>
</dbReference>
<dbReference type="Gene3D" id="3.30.70.100">
    <property type="match status" value="1"/>
</dbReference>
<accession>A0A166DMD7</accession>
<dbReference type="PATRIC" id="fig|49547.3.peg.211"/>
<keyword evidence="3" id="KW-1185">Reference proteome</keyword>
<name>A0A166DMD7_9EURY</name>
<protein>
    <submittedName>
        <fullName evidence="2">Putative monooxygenase YcnE</fullName>
        <ecNumber evidence="2">1.-.-.-</ecNumber>
    </submittedName>
</protein>
<organism evidence="2 3">
    <name type="scientific">Methanobrevibacter curvatus</name>
    <dbReference type="NCBI Taxonomy" id="49547"/>
    <lineage>
        <taxon>Archaea</taxon>
        <taxon>Methanobacteriati</taxon>
        <taxon>Methanobacteriota</taxon>
        <taxon>Methanomada group</taxon>
        <taxon>Methanobacteria</taxon>
        <taxon>Methanobacteriales</taxon>
        <taxon>Methanobacteriaceae</taxon>
        <taxon>Methanobrevibacter</taxon>
    </lineage>
</organism>
<reference evidence="2 3" key="1">
    <citation type="submission" date="2016-04" db="EMBL/GenBank/DDBJ databases">
        <title>Genome sequence of Methanobrevibacter curvatus DSM 11111.</title>
        <authorList>
            <person name="Poehlein A."/>
            <person name="Seedorf H."/>
            <person name="Daniel R."/>
        </authorList>
    </citation>
    <scope>NUCLEOTIDE SEQUENCE [LARGE SCALE GENOMIC DNA]</scope>
    <source>
        <strain evidence="2 3">DSM 11111</strain>
    </source>
</reference>
<dbReference type="GO" id="GO:0004497">
    <property type="term" value="F:monooxygenase activity"/>
    <property type="evidence" value="ECO:0007669"/>
    <property type="project" value="UniProtKB-KW"/>
</dbReference>
<evidence type="ECO:0000313" key="2">
    <source>
        <dbReference type="EMBL" id="KZX15754.1"/>
    </source>
</evidence>
<dbReference type="Pfam" id="PF03992">
    <property type="entry name" value="ABM"/>
    <property type="match status" value="1"/>
</dbReference>
<feature type="domain" description="ABM" evidence="1">
    <location>
        <begin position="8"/>
        <end position="97"/>
    </location>
</feature>
<dbReference type="PANTHER" id="PTHR33336:SF15">
    <property type="entry name" value="ABM DOMAIN-CONTAINING PROTEIN"/>
    <property type="match status" value="1"/>
</dbReference>
<dbReference type="STRING" id="49547.MBCUR_01990"/>
<dbReference type="AlphaFoldDB" id="A0A166DMD7"/>